<organism evidence="6 7">
    <name type="scientific">Octopus vulgaris</name>
    <name type="common">Common octopus</name>
    <dbReference type="NCBI Taxonomy" id="6645"/>
    <lineage>
        <taxon>Eukaryota</taxon>
        <taxon>Metazoa</taxon>
        <taxon>Spiralia</taxon>
        <taxon>Lophotrochozoa</taxon>
        <taxon>Mollusca</taxon>
        <taxon>Cephalopoda</taxon>
        <taxon>Coleoidea</taxon>
        <taxon>Octopodiformes</taxon>
        <taxon>Octopoda</taxon>
        <taxon>Incirrata</taxon>
        <taxon>Octopodidae</taxon>
        <taxon>Octopus</taxon>
    </lineage>
</organism>
<name>A0AA36EVP4_OCTVU</name>
<dbReference type="AlphaFoldDB" id="A0AA36EVP4"/>
<sequence length="174" mass="19486">MDLPQVVIFLILNFILIVSSASIPTQCKIPSDLKVRYKSLSKAAIDNHFFLPAEMAPAESNRTTPTDGDKKCPASLESFGEIRERSTCPWYLDITHDSTVFPPSRMEARCRCETCVGPKYTNQECTPVHTKMTVLKRTGECIDGLYVYKPDIIYVSTACVCARKVDVNRDDNGN</sequence>
<dbReference type="Proteomes" id="UP001162480">
    <property type="component" value="Chromosome 1"/>
</dbReference>
<evidence type="ECO:0000256" key="4">
    <source>
        <dbReference type="ARBA" id="ARBA00022729"/>
    </source>
</evidence>
<dbReference type="Pfam" id="PF06083">
    <property type="entry name" value="IL17"/>
    <property type="match status" value="1"/>
</dbReference>
<accession>A0AA36EVP4</accession>
<evidence type="ECO:0000256" key="5">
    <source>
        <dbReference type="SAM" id="SignalP"/>
    </source>
</evidence>
<comment type="similarity">
    <text evidence="2">Belongs to the IL-17 family.</text>
</comment>
<dbReference type="SUPFAM" id="SSF57501">
    <property type="entry name" value="Cystine-knot cytokines"/>
    <property type="match status" value="1"/>
</dbReference>
<dbReference type="InterPro" id="IPR010345">
    <property type="entry name" value="IL-17_fam"/>
</dbReference>
<comment type="subcellular location">
    <subcellularLocation>
        <location evidence="1">Secreted</location>
    </subcellularLocation>
</comment>
<proteinExistence type="inferred from homology"/>
<evidence type="ECO:0000313" key="6">
    <source>
        <dbReference type="EMBL" id="CAI9715941.1"/>
    </source>
</evidence>
<keyword evidence="3" id="KW-0964">Secreted</keyword>
<evidence type="ECO:0000313" key="7">
    <source>
        <dbReference type="Proteomes" id="UP001162480"/>
    </source>
</evidence>
<reference evidence="6" key="1">
    <citation type="submission" date="2023-08" db="EMBL/GenBank/DDBJ databases">
        <authorList>
            <person name="Alioto T."/>
            <person name="Alioto T."/>
            <person name="Gomez Garrido J."/>
        </authorList>
    </citation>
    <scope>NUCLEOTIDE SEQUENCE</scope>
</reference>
<protein>
    <submittedName>
        <fullName evidence="6">Interleukin 17</fullName>
    </submittedName>
</protein>
<dbReference type="InterPro" id="IPR029034">
    <property type="entry name" value="Cystine-knot_cytokine"/>
</dbReference>
<feature type="signal peptide" evidence="5">
    <location>
        <begin position="1"/>
        <end position="20"/>
    </location>
</feature>
<keyword evidence="4 5" id="KW-0732">Signal</keyword>
<gene>
    <name evidence="6" type="ORF">OCTVUL_1B002812</name>
</gene>
<dbReference type="GO" id="GO:0005125">
    <property type="term" value="F:cytokine activity"/>
    <property type="evidence" value="ECO:0007669"/>
    <property type="project" value="InterPro"/>
</dbReference>
<dbReference type="EMBL" id="OX597814">
    <property type="protein sequence ID" value="CAI9715941.1"/>
    <property type="molecule type" value="Genomic_DNA"/>
</dbReference>
<evidence type="ECO:0000256" key="2">
    <source>
        <dbReference type="ARBA" id="ARBA00007236"/>
    </source>
</evidence>
<evidence type="ECO:0000256" key="1">
    <source>
        <dbReference type="ARBA" id="ARBA00004613"/>
    </source>
</evidence>
<dbReference type="Gene3D" id="2.10.90.10">
    <property type="entry name" value="Cystine-knot cytokines"/>
    <property type="match status" value="1"/>
</dbReference>
<keyword evidence="7" id="KW-1185">Reference proteome</keyword>
<dbReference type="GO" id="GO:0005576">
    <property type="term" value="C:extracellular region"/>
    <property type="evidence" value="ECO:0007669"/>
    <property type="project" value="UniProtKB-SubCell"/>
</dbReference>
<evidence type="ECO:0000256" key="3">
    <source>
        <dbReference type="ARBA" id="ARBA00022525"/>
    </source>
</evidence>
<feature type="chain" id="PRO_5041454198" evidence="5">
    <location>
        <begin position="21"/>
        <end position="174"/>
    </location>
</feature>